<dbReference type="HOGENOM" id="CLU_004471_6_3_1"/>
<dbReference type="InterPro" id="IPR003959">
    <property type="entry name" value="ATPase_AAA_core"/>
</dbReference>
<dbReference type="Proteomes" id="UP000023758">
    <property type="component" value="Unassembled WGS sequence"/>
</dbReference>
<gene>
    <name evidence="2" type="ORF">H103_05582</name>
</gene>
<proteinExistence type="predicted"/>
<dbReference type="InterPro" id="IPR054289">
    <property type="entry name" value="DUF7025"/>
</dbReference>
<dbReference type="AlphaFoldDB" id="A0A022VXU4"/>
<evidence type="ECO:0000259" key="1">
    <source>
        <dbReference type="SMART" id="SM00382"/>
    </source>
</evidence>
<dbReference type="SUPFAM" id="SSF52540">
    <property type="entry name" value="P-loop containing nucleoside triphosphate hydrolases"/>
    <property type="match status" value="1"/>
</dbReference>
<reference evidence="2" key="1">
    <citation type="submission" date="2014-02" db="EMBL/GenBank/DDBJ databases">
        <title>The Genome Sequence of Trichophyton rubrum (morphotype fischeri) CBS 288.86.</title>
        <authorList>
            <consortium name="The Broad Institute Genomics Platform"/>
            <person name="Cuomo C.A."/>
            <person name="White T.C."/>
            <person name="Graser Y."/>
            <person name="Martinez-Rossi N."/>
            <person name="Heitman J."/>
            <person name="Young S.K."/>
            <person name="Zeng Q."/>
            <person name="Gargeya S."/>
            <person name="Abouelleil A."/>
            <person name="Alvarado L."/>
            <person name="Chapman S.B."/>
            <person name="Gainer-Dewar J."/>
            <person name="Goldberg J."/>
            <person name="Griggs A."/>
            <person name="Gujja S."/>
            <person name="Hansen M."/>
            <person name="Howarth C."/>
            <person name="Imamovic A."/>
            <person name="Larimer J."/>
            <person name="Martinez D."/>
            <person name="Murphy C."/>
            <person name="Pearson M.D."/>
            <person name="Persinoti G."/>
            <person name="Poon T."/>
            <person name="Priest M."/>
            <person name="Roberts A.D."/>
            <person name="Saif S."/>
            <person name="Shea T.D."/>
            <person name="Sykes S.N."/>
            <person name="Wortman J."/>
            <person name="Nusbaum C."/>
            <person name="Birren B."/>
        </authorList>
    </citation>
    <scope>NUCLEOTIDE SEQUENCE [LARGE SCALE GENOMIC DNA]</scope>
    <source>
        <strain evidence="2">CBS 288.86</strain>
    </source>
</reference>
<feature type="domain" description="AAA+ ATPase" evidence="1">
    <location>
        <begin position="487"/>
        <end position="614"/>
    </location>
</feature>
<organism evidence="2">
    <name type="scientific">Trichophyton rubrum CBS 288.86</name>
    <dbReference type="NCBI Taxonomy" id="1215330"/>
    <lineage>
        <taxon>Eukaryota</taxon>
        <taxon>Fungi</taxon>
        <taxon>Dikarya</taxon>
        <taxon>Ascomycota</taxon>
        <taxon>Pezizomycotina</taxon>
        <taxon>Eurotiomycetes</taxon>
        <taxon>Eurotiomycetidae</taxon>
        <taxon>Onygenales</taxon>
        <taxon>Arthrodermataceae</taxon>
        <taxon>Trichophyton</taxon>
    </lineage>
</organism>
<dbReference type="PANTHER" id="PTHR46411">
    <property type="entry name" value="FAMILY ATPASE, PUTATIVE-RELATED"/>
    <property type="match status" value="1"/>
</dbReference>
<sequence length="713" mass="81367">MGFNVSEAIWRWRCRTFGTGDKIKPRSQARNSASAPEENVQGADALIKILYEAKDSREDNRRWVDYPPKQLSKSVSRAQDRAAIKVYKIVDPDKPVISGRPTLKYFKITVQSPLLVAALKDIVEKDEIYLEKTEAAEFTTPFAPLYFNADEIAALLKDAGKGTPFREHLELLLTLMDDMFAETRSRIQPLQASGLASFNLLWAYFPTGAPVYIWQGDCEFLGKVINTEIIKCNSRSVMRLRCNIMKFDGQDYVWDEYKSVICAFEGNIPITDLSFYPLRFHDDPEAVKSRLIKRARKSLEYQGLSYGSYTGVALYKSKDGMIKHNVDGRILIDVVGYNKHHEAQRNPENGVENPIKRKTRILPTDKDPETEKFVLHITGPNNASLTGGAKPKTTKHISIEEQEKNKKGILGLGDEMMYMCPFLEGFALKNKEWLNFYVEDIEQVKWNDEAYDHLVYDEQQKDLILSFVEHHYSSMKMSDDVITGKGQGLNILLSGPPGTGKTLTAEAVADRCRKPLFYLQAEDLGIQAAELGNNIKKVFELALEWNAVILLDEADVFMAERNPNDIHRNELVSIFLRELEYYRGVIFLTTNLYDTIDTAFRSRINLHLLFKSLSPSARLQVWTKFLSRLPPLPATAGRNEEKSALDDLNEEHLKELSMWQLNGREIKNAVKMVKSWCDQKGYDMTLSRMESGIKVSAPQATKRDFTKPMDLYD</sequence>
<dbReference type="InterPro" id="IPR003593">
    <property type="entry name" value="AAA+_ATPase"/>
</dbReference>
<dbReference type="GO" id="GO:0016887">
    <property type="term" value="F:ATP hydrolysis activity"/>
    <property type="evidence" value="ECO:0007669"/>
    <property type="project" value="InterPro"/>
</dbReference>
<dbReference type="GO" id="GO:0005524">
    <property type="term" value="F:ATP binding"/>
    <property type="evidence" value="ECO:0007669"/>
    <property type="project" value="InterPro"/>
</dbReference>
<protein>
    <recommendedName>
        <fullName evidence="1">AAA+ ATPase domain-containing protein</fullName>
    </recommendedName>
</protein>
<dbReference type="EMBL" id="KK207874">
    <property type="protein sequence ID" value="EZF51072.1"/>
    <property type="molecule type" value="Genomic_DNA"/>
</dbReference>
<dbReference type="PANTHER" id="PTHR46411:SF3">
    <property type="entry name" value="AAA+ ATPASE DOMAIN-CONTAINING PROTEIN"/>
    <property type="match status" value="1"/>
</dbReference>
<dbReference type="CDD" id="cd19481">
    <property type="entry name" value="RecA-like_protease"/>
    <property type="match status" value="1"/>
</dbReference>
<dbReference type="Gene3D" id="3.40.50.300">
    <property type="entry name" value="P-loop containing nucleotide triphosphate hydrolases"/>
    <property type="match status" value="1"/>
</dbReference>
<accession>A0A022VXU4</accession>
<name>A0A022VXU4_TRIRU</name>
<dbReference type="SMART" id="SM00382">
    <property type="entry name" value="AAA"/>
    <property type="match status" value="1"/>
</dbReference>
<evidence type="ECO:0000313" key="2">
    <source>
        <dbReference type="EMBL" id="EZF51072.1"/>
    </source>
</evidence>
<dbReference type="Pfam" id="PF22942">
    <property type="entry name" value="DUF7025"/>
    <property type="match status" value="1"/>
</dbReference>
<dbReference type="InterPro" id="IPR027417">
    <property type="entry name" value="P-loop_NTPase"/>
</dbReference>
<dbReference type="Pfam" id="PF00004">
    <property type="entry name" value="AAA"/>
    <property type="match status" value="1"/>
</dbReference>
<dbReference type="OrthoDB" id="10042665at2759"/>